<dbReference type="InterPro" id="IPR010987">
    <property type="entry name" value="Glutathione-S-Trfase_C-like"/>
</dbReference>
<dbReference type="Gene3D" id="1.20.1050.10">
    <property type="match status" value="1"/>
</dbReference>
<dbReference type="PANTHER" id="PTHR44051">
    <property type="entry name" value="GLUTATHIONE S-TRANSFERASE-RELATED"/>
    <property type="match status" value="1"/>
</dbReference>
<proteinExistence type="inferred from homology"/>
<dbReference type="InterPro" id="IPR040079">
    <property type="entry name" value="Glutathione_S-Trfase"/>
</dbReference>
<dbReference type="PROSITE" id="PS50404">
    <property type="entry name" value="GST_NTER"/>
    <property type="match status" value="1"/>
</dbReference>
<dbReference type="AlphaFoldDB" id="A0A4P9Z8D9"/>
<evidence type="ECO:0000313" key="6">
    <source>
        <dbReference type="Proteomes" id="UP000278143"/>
    </source>
</evidence>
<evidence type="ECO:0000259" key="3">
    <source>
        <dbReference type="PROSITE" id="PS50404"/>
    </source>
</evidence>
<feature type="domain" description="GST N-terminal" evidence="3">
    <location>
        <begin position="1"/>
        <end position="80"/>
    </location>
</feature>
<protein>
    <submittedName>
        <fullName evidence="5">Glutathione S-transferase domain protein</fullName>
    </submittedName>
</protein>
<dbReference type="InterPro" id="IPR004046">
    <property type="entry name" value="GST_C"/>
</dbReference>
<dbReference type="InterPro" id="IPR004045">
    <property type="entry name" value="Glutathione_S-Trfase_N"/>
</dbReference>
<evidence type="ECO:0000256" key="1">
    <source>
        <dbReference type="ARBA" id="ARBA00007409"/>
    </source>
</evidence>
<dbReference type="Proteomes" id="UP000278143">
    <property type="component" value="Unassembled WGS sequence"/>
</dbReference>
<dbReference type="Pfam" id="PF00043">
    <property type="entry name" value="GST_C"/>
    <property type="match status" value="1"/>
</dbReference>
<organism evidence="5 6">
    <name type="scientific">Syncephalis pseudoplumigaleata</name>
    <dbReference type="NCBI Taxonomy" id="1712513"/>
    <lineage>
        <taxon>Eukaryota</taxon>
        <taxon>Fungi</taxon>
        <taxon>Fungi incertae sedis</taxon>
        <taxon>Zoopagomycota</taxon>
        <taxon>Zoopagomycotina</taxon>
        <taxon>Zoopagomycetes</taxon>
        <taxon>Zoopagales</taxon>
        <taxon>Piptocephalidaceae</taxon>
        <taxon>Syncephalis</taxon>
    </lineage>
</organism>
<comment type="similarity">
    <text evidence="1 2">Belongs to the GST superfamily.</text>
</comment>
<dbReference type="Gene3D" id="3.40.30.10">
    <property type="entry name" value="Glutaredoxin"/>
    <property type="match status" value="1"/>
</dbReference>
<dbReference type="InterPro" id="IPR036249">
    <property type="entry name" value="Thioredoxin-like_sf"/>
</dbReference>
<evidence type="ECO:0000259" key="4">
    <source>
        <dbReference type="PROSITE" id="PS50405"/>
    </source>
</evidence>
<dbReference type="SFLD" id="SFLDS00019">
    <property type="entry name" value="Glutathione_Transferase_(cytos"/>
    <property type="match status" value="1"/>
</dbReference>
<dbReference type="EMBL" id="KZ989111">
    <property type="protein sequence ID" value="RKP28221.1"/>
    <property type="molecule type" value="Genomic_DNA"/>
</dbReference>
<dbReference type="Pfam" id="PF02798">
    <property type="entry name" value="GST_N"/>
    <property type="match status" value="1"/>
</dbReference>
<dbReference type="SFLD" id="SFLDG00358">
    <property type="entry name" value="Main_(cytGST)"/>
    <property type="match status" value="1"/>
</dbReference>
<dbReference type="SUPFAM" id="SSF47616">
    <property type="entry name" value="GST C-terminal domain-like"/>
    <property type="match status" value="1"/>
</dbReference>
<reference evidence="6" key="1">
    <citation type="journal article" date="2018" name="Nat. Microbiol.">
        <title>Leveraging single-cell genomics to expand the fungal tree of life.</title>
        <authorList>
            <person name="Ahrendt S.R."/>
            <person name="Quandt C.A."/>
            <person name="Ciobanu D."/>
            <person name="Clum A."/>
            <person name="Salamov A."/>
            <person name="Andreopoulos B."/>
            <person name="Cheng J.F."/>
            <person name="Woyke T."/>
            <person name="Pelin A."/>
            <person name="Henrissat B."/>
            <person name="Reynolds N.K."/>
            <person name="Benny G.L."/>
            <person name="Smith M.E."/>
            <person name="James T.Y."/>
            <person name="Grigoriev I.V."/>
        </authorList>
    </citation>
    <scope>NUCLEOTIDE SEQUENCE [LARGE SCALE GENOMIC DNA]</scope>
    <source>
        <strain evidence="6">Benny S71-1</strain>
    </source>
</reference>
<keyword evidence="6" id="KW-1185">Reference proteome</keyword>
<dbReference type="PANTHER" id="PTHR44051:SF8">
    <property type="entry name" value="GLUTATHIONE S-TRANSFERASE GSTA"/>
    <property type="match status" value="1"/>
</dbReference>
<name>A0A4P9Z8D9_9FUNG</name>
<sequence length="205" mass="22750">MKLYFVPRSRAERIAWLLEELGLAYELEFFASLTDPGLRSPKYLKMNLNGRVPTLQDGDTVISETGAIVQYVLAKYAEGRLVPDMSSPEFAAYLQWLHYSEGMIMPPLGTIVVETVLLPPEKRSQVIADRAAKLLSRLLNAVNVALEGRDFLAGEFSGADIMTGHACIMVSRIGTDFSDKPNVAAYIERLISRPAFKRAAALKKE</sequence>
<feature type="domain" description="GST C-terminal" evidence="4">
    <location>
        <begin position="86"/>
        <end position="205"/>
    </location>
</feature>
<evidence type="ECO:0000313" key="5">
    <source>
        <dbReference type="EMBL" id="RKP28221.1"/>
    </source>
</evidence>
<evidence type="ECO:0000256" key="2">
    <source>
        <dbReference type="RuleBase" id="RU003494"/>
    </source>
</evidence>
<dbReference type="OrthoDB" id="2309723at2759"/>
<dbReference type="PROSITE" id="PS50405">
    <property type="entry name" value="GST_CTER"/>
    <property type="match status" value="1"/>
</dbReference>
<dbReference type="SFLD" id="SFLDG01150">
    <property type="entry name" value="Main.1:_Beta-like"/>
    <property type="match status" value="1"/>
</dbReference>
<gene>
    <name evidence="5" type="ORF">SYNPS1DRAFT_11571</name>
</gene>
<accession>A0A4P9Z8D9</accession>
<dbReference type="SUPFAM" id="SSF52833">
    <property type="entry name" value="Thioredoxin-like"/>
    <property type="match status" value="1"/>
</dbReference>
<keyword evidence="5" id="KW-0808">Transferase</keyword>
<dbReference type="InterPro" id="IPR036282">
    <property type="entry name" value="Glutathione-S-Trfase_C_sf"/>
</dbReference>
<dbReference type="GO" id="GO:0016740">
    <property type="term" value="F:transferase activity"/>
    <property type="evidence" value="ECO:0007669"/>
    <property type="project" value="UniProtKB-KW"/>
</dbReference>
<dbReference type="CDD" id="cd03046">
    <property type="entry name" value="GST_N_GTT1_like"/>
    <property type="match status" value="1"/>
</dbReference>